<feature type="non-terminal residue" evidence="3">
    <location>
        <position position="1"/>
    </location>
</feature>
<keyword evidence="1" id="KW-0413">Isomerase</keyword>
<evidence type="ECO:0000256" key="2">
    <source>
        <dbReference type="ARBA" id="ARBA00023277"/>
    </source>
</evidence>
<dbReference type="EMBL" id="BARS01055954">
    <property type="protein sequence ID" value="GAG50400.1"/>
    <property type="molecule type" value="Genomic_DNA"/>
</dbReference>
<dbReference type="PANTHER" id="PTHR36120:SF1">
    <property type="entry name" value="L-FUCOSE ISOMERASE C-TERMINAL DOMAIN-CONTAINING PROTEIN"/>
    <property type="match status" value="1"/>
</dbReference>
<sequence length="192" mass="20943">NIKVDVVPCKTIIESETDALKALDEIIEKDVNAVTIYLGNFGPEGPTTIFAQKLGMPFMLCGAAEESKSSLMDGRGDAFCGMLNASLNCGLRNIKPHIPENPVGLPGQIAEMIKHFTDVARVVVGLKNLKVFSFGPRPHDFYACNAPIKPLYDLGIEVMENSELDIYQICQDAVDRTKEIKAIANDMAEELG</sequence>
<evidence type="ECO:0000313" key="3">
    <source>
        <dbReference type="EMBL" id="GAG50400.1"/>
    </source>
</evidence>
<organism evidence="3">
    <name type="scientific">marine sediment metagenome</name>
    <dbReference type="NCBI Taxonomy" id="412755"/>
    <lineage>
        <taxon>unclassified sequences</taxon>
        <taxon>metagenomes</taxon>
        <taxon>ecological metagenomes</taxon>
    </lineage>
</organism>
<reference evidence="3" key="1">
    <citation type="journal article" date="2014" name="Front. Microbiol.">
        <title>High frequency of phylogenetically diverse reductive dehalogenase-homologous genes in deep subseafloor sedimentary metagenomes.</title>
        <authorList>
            <person name="Kawai M."/>
            <person name="Futagami T."/>
            <person name="Toyoda A."/>
            <person name="Takaki Y."/>
            <person name="Nishi S."/>
            <person name="Hori S."/>
            <person name="Arai W."/>
            <person name="Tsubouchi T."/>
            <person name="Morono Y."/>
            <person name="Uchiyama I."/>
            <person name="Ito T."/>
            <person name="Fujiyama A."/>
            <person name="Inagaki F."/>
            <person name="Takami H."/>
        </authorList>
    </citation>
    <scope>NUCLEOTIDE SEQUENCE</scope>
    <source>
        <strain evidence="3">Expedition CK06-06</strain>
    </source>
</reference>
<protein>
    <submittedName>
        <fullName evidence="3">Uncharacterized protein</fullName>
    </submittedName>
</protein>
<accession>X0Y3Q8</accession>
<dbReference type="SUPFAM" id="SSF53743">
    <property type="entry name" value="FucI/AraA N-terminal and middle domains"/>
    <property type="match status" value="1"/>
</dbReference>
<dbReference type="PANTHER" id="PTHR36120">
    <property type="entry name" value="FUCOSE ISOMERASE"/>
    <property type="match status" value="1"/>
</dbReference>
<dbReference type="GO" id="GO:0005737">
    <property type="term" value="C:cytoplasm"/>
    <property type="evidence" value="ECO:0007669"/>
    <property type="project" value="InterPro"/>
</dbReference>
<evidence type="ECO:0000256" key="1">
    <source>
        <dbReference type="ARBA" id="ARBA00023235"/>
    </source>
</evidence>
<keyword evidence="2" id="KW-0119">Carbohydrate metabolism</keyword>
<dbReference type="InterPro" id="IPR009015">
    <property type="entry name" value="Fucose_isomerase_N/cen_sf"/>
</dbReference>
<dbReference type="GO" id="GO:0005996">
    <property type="term" value="P:monosaccharide metabolic process"/>
    <property type="evidence" value="ECO:0007669"/>
    <property type="project" value="InterPro"/>
</dbReference>
<gene>
    <name evidence="3" type="ORF">S01H1_82525</name>
</gene>
<feature type="non-terminal residue" evidence="3">
    <location>
        <position position="192"/>
    </location>
</feature>
<dbReference type="GO" id="GO:0016861">
    <property type="term" value="F:intramolecular oxidoreductase activity, interconverting aldoses and ketoses"/>
    <property type="evidence" value="ECO:0007669"/>
    <property type="project" value="InterPro"/>
</dbReference>
<proteinExistence type="predicted"/>
<dbReference type="AlphaFoldDB" id="X0Y3Q8"/>
<name>X0Y3Q8_9ZZZZ</name>
<comment type="caution">
    <text evidence="3">The sequence shown here is derived from an EMBL/GenBank/DDBJ whole genome shotgun (WGS) entry which is preliminary data.</text>
</comment>